<dbReference type="Pfam" id="PF00059">
    <property type="entry name" value="Lectin_C"/>
    <property type="match status" value="1"/>
</dbReference>
<evidence type="ECO:0000256" key="1">
    <source>
        <dbReference type="ARBA" id="ARBA00023157"/>
    </source>
</evidence>
<dbReference type="InterPro" id="IPR018378">
    <property type="entry name" value="C-type_lectin_CS"/>
</dbReference>
<dbReference type="PROSITE" id="PS50041">
    <property type="entry name" value="C_TYPE_LECTIN_2"/>
    <property type="match status" value="1"/>
</dbReference>
<dbReference type="CDD" id="cd00037">
    <property type="entry name" value="CLECT"/>
    <property type="match status" value="1"/>
</dbReference>
<dbReference type="PANTHER" id="PTHR22801:SF63">
    <property type="entry name" value="C-TYPE LECTIN DOMAIN-CONTAINING PROTEIN"/>
    <property type="match status" value="1"/>
</dbReference>
<evidence type="ECO:0000313" key="4">
    <source>
        <dbReference type="Proteomes" id="UP000829291"/>
    </source>
</evidence>
<evidence type="ECO:0000259" key="3">
    <source>
        <dbReference type="PROSITE" id="PS50041"/>
    </source>
</evidence>
<dbReference type="RefSeq" id="XP_015513493.1">
    <property type="nucleotide sequence ID" value="XM_015658007.2"/>
</dbReference>
<evidence type="ECO:0000313" key="5">
    <source>
        <dbReference type="RefSeq" id="XP_015513493.1"/>
    </source>
</evidence>
<dbReference type="GeneID" id="107219695"/>
<dbReference type="SUPFAM" id="SSF56436">
    <property type="entry name" value="C-type lectin-like"/>
    <property type="match status" value="1"/>
</dbReference>
<dbReference type="InterPro" id="IPR016186">
    <property type="entry name" value="C-type_lectin-like/link_sf"/>
</dbReference>
<dbReference type="Proteomes" id="UP000829291">
    <property type="component" value="Chromosome 2"/>
</dbReference>
<evidence type="ECO:0000256" key="2">
    <source>
        <dbReference type="SAM" id="SignalP"/>
    </source>
</evidence>
<feature type="chain" id="PRO_5026951245" evidence="2">
    <location>
        <begin position="20"/>
        <end position="196"/>
    </location>
</feature>
<proteinExistence type="predicted"/>
<feature type="domain" description="C-type lectin" evidence="3">
    <location>
        <begin position="73"/>
        <end position="192"/>
    </location>
</feature>
<keyword evidence="2" id="KW-0732">Signal</keyword>
<dbReference type="Gene3D" id="3.10.100.10">
    <property type="entry name" value="Mannose-Binding Protein A, subunit A"/>
    <property type="match status" value="1"/>
</dbReference>
<protein>
    <submittedName>
        <fullName evidence="5">Hemolymph lipopolysaccharide-binding protein isoform X2</fullName>
    </submittedName>
</protein>
<dbReference type="PROSITE" id="PS00615">
    <property type="entry name" value="C_TYPE_LECTIN_1"/>
    <property type="match status" value="1"/>
</dbReference>
<dbReference type="OrthoDB" id="7357196at2759"/>
<keyword evidence="4" id="KW-1185">Reference proteome</keyword>
<dbReference type="AlphaFoldDB" id="A0A6J0BIB3"/>
<keyword evidence="1" id="KW-1015">Disulfide bond</keyword>
<organism evidence="5">
    <name type="scientific">Neodiprion lecontei</name>
    <name type="common">Redheaded pine sawfly</name>
    <dbReference type="NCBI Taxonomy" id="441921"/>
    <lineage>
        <taxon>Eukaryota</taxon>
        <taxon>Metazoa</taxon>
        <taxon>Ecdysozoa</taxon>
        <taxon>Arthropoda</taxon>
        <taxon>Hexapoda</taxon>
        <taxon>Insecta</taxon>
        <taxon>Pterygota</taxon>
        <taxon>Neoptera</taxon>
        <taxon>Endopterygota</taxon>
        <taxon>Hymenoptera</taxon>
        <taxon>Tenthredinoidea</taxon>
        <taxon>Diprionidae</taxon>
        <taxon>Diprioninae</taxon>
        <taxon>Neodiprion</taxon>
    </lineage>
</organism>
<dbReference type="InterPro" id="IPR001304">
    <property type="entry name" value="C-type_lectin-like"/>
</dbReference>
<reference evidence="5" key="1">
    <citation type="submission" date="2025-08" db="UniProtKB">
        <authorList>
            <consortium name="RefSeq"/>
        </authorList>
    </citation>
    <scope>IDENTIFICATION</scope>
    <source>
        <tissue evidence="5">Thorax and Abdomen</tissue>
    </source>
</reference>
<dbReference type="InterPro" id="IPR050801">
    <property type="entry name" value="Ca-Dep_Lectins_ImmuneDev"/>
</dbReference>
<sequence length="196" mass="21756">MAIIFVALQISLCITLTMAQQPASTNPVAAWLYQPTIIYVSNSLNTLLTPHQGRNQWITTRSDYTYLPGFGAYKVHPRAASWNKGRKTCEAEGGHLVILNSRAEANKVGELFKKAEQVTGTLYPELFSVGIHDFYEEGHFVTIHGQTLEKAGFNEWADGEPNNLSDESCGAMYHDARLLDVNCGILYGFVCELPIN</sequence>
<dbReference type="SMART" id="SM00034">
    <property type="entry name" value="CLECT"/>
    <property type="match status" value="1"/>
</dbReference>
<accession>A0A6J0BIB3</accession>
<dbReference type="PANTHER" id="PTHR22801">
    <property type="entry name" value="LITHOSTATHINE"/>
    <property type="match status" value="1"/>
</dbReference>
<name>A0A6J0BIB3_NEOLC</name>
<feature type="signal peptide" evidence="2">
    <location>
        <begin position="1"/>
        <end position="19"/>
    </location>
</feature>
<dbReference type="InterPro" id="IPR016187">
    <property type="entry name" value="CTDL_fold"/>
</dbReference>
<gene>
    <name evidence="5" type="primary">LOC107219695</name>
</gene>